<dbReference type="InterPro" id="IPR037066">
    <property type="entry name" value="Plug_dom_sf"/>
</dbReference>
<keyword evidence="4" id="KW-0812">Transmembrane</keyword>
<evidence type="ECO:0000256" key="1">
    <source>
        <dbReference type="ARBA" id="ARBA00004571"/>
    </source>
</evidence>
<evidence type="ECO:0000256" key="8">
    <source>
        <dbReference type="ARBA" id="ARBA00023136"/>
    </source>
</evidence>
<dbReference type="PROSITE" id="PS52016">
    <property type="entry name" value="TONB_DEPENDENT_REC_3"/>
    <property type="match status" value="1"/>
</dbReference>
<dbReference type="InterPro" id="IPR023996">
    <property type="entry name" value="TonB-dep_OMP_SusC/RagA"/>
</dbReference>
<evidence type="ECO:0000256" key="9">
    <source>
        <dbReference type="ARBA" id="ARBA00023237"/>
    </source>
</evidence>
<organism evidence="12">
    <name type="scientific">bioreactor metagenome</name>
    <dbReference type="NCBI Taxonomy" id="1076179"/>
    <lineage>
        <taxon>unclassified sequences</taxon>
        <taxon>metagenomes</taxon>
        <taxon>ecological metagenomes</taxon>
    </lineage>
</organism>
<accession>A0A644VM13</accession>
<evidence type="ECO:0000256" key="6">
    <source>
        <dbReference type="ARBA" id="ARBA00023065"/>
    </source>
</evidence>
<dbReference type="AlphaFoldDB" id="A0A644VM13"/>
<dbReference type="InterPro" id="IPR039426">
    <property type="entry name" value="TonB-dep_rcpt-like"/>
</dbReference>
<evidence type="ECO:0008006" key="13">
    <source>
        <dbReference type="Google" id="ProtNLM"/>
    </source>
</evidence>
<comment type="subcellular location">
    <subcellularLocation>
        <location evidence="1">Cell outer membrane</location>
        <topology evidence="1">Multi-pass membrane protein</topology>
    </subcellularLocation>
</comment>
<proteinExistence type="predicted"/>
<dbReference type="SUPFAM" id="SSF56935">
    <property type="entry name" value="Porins"/>
    <property type="match status" value="1"/>
</dbReference>
<dbReference type="Gene3D" id="2.170.130.10">
    <property type="entry name" value="TonB-dependent receptor, plug domain"/>
    <property type="match status" value="1"/>
</dbReference>
<feature type="domain" description="TonB-dependent receptor plug" evidence="11">
    <location>
        <begin position="154"/>
        <end position="280"/>
    </location>
</feature>
<comment type="caution">
    <text evidence="12">The sequence shown here is derived from an EMBL/GenBank/DDBJ whole genome shotgun (WGS) entry which is preliminary data.</text>
</comment>
<keyword evidence="7" id="KW-0798">TonB box</keyword>
<protein>
    <recommendedName>
        <fullName evidence="13">TonB-dependent receptor SusC</fullName>
    </recommendedName>
</protein>
<keyword evidence="8" id="KW-0472">Membrane</keyword>
<dbReference type="InterPro" id="IPR000531">
    <property type="entry name" value="Beta-barrel_TonB"/>
</dbReference>
<dbReference type="NCBIfam" id="TIGR04056">
    <property type="entry name" value="OMP_RagA_SusC"/>
    <property type="match status" value="1"/>
</dbReference>
<keyword evidence="5" id="KW-0408">Iron</keyword>
<dbReference type="PANTHER" id="PTHR32552">
    <property type="entry name" value="FERRICHROME IRON RECEPTOR-RELATED"/>
    <property type="match status" value="1"/>
</dbReference>
<evidence type="ECO:0000259" key="10">
    <source>
        <dbReference type="Pfam" id="PF00593"/>
    </source>
</evidence>
<keyword evidence="9" id="KW-0998">Cell outer membrane</keyword>
<evidence type="ECO:0000256" key="3">
    <source>
        <dbReference type="ARBA" id="ARBA00022496"/>
    </source>
</evidence>
<keyword evidence="2" id="KW-0813">Transport</keyword>
<dbReference type="Pfam" id="PF13715">
    <property type="entry name" value="CarbopepD_reg_2"/>
    <property type="match status" value="1"/>
</dbReference>
<dbReference type="Pfam" id="PF07715">
    <property type="entry name" value="Plug"/>
    <property type="match status" value="1"/>
</dbReference>
<dbReference type="InterPro" id="IPR008969">
    <property type="entry name" value="CarboxyPept-like_regulatory"/>
</dbReference>
<evidence type="ECO:0000313" key="12">
    <source>
        <dbReference type="EMBL" id="MPL92434.1"/>
    </source>
</evidence>
<dbReference type="InterPro" id="IPR012910">
    <property type="entry name" value="Plug_dom"/>
</dbReference>
<dbReference type="GO" id="GO:0009279">
    <property type="term" value="C:cell outer membrane"/>
    <property type="evidence" value="ECO:0007669"/>
    <property type="project" value="UniProtKB-SubCell"/>
</dbReference>
<evidence type="ECO:0000256" key="7">
    <source>
        <dbReference type="ARBA" id="ARBA00023077"/>
    </source>
</evidence>
<dbReference type="PANTHER" id="PTHR32552:SF81">
    <property type="entry name" value="TONB-DEPENDENT OUTER MEMBRANE RECEPTOR"/>
    <property type="match status" value="1"/>
</dbReference>
<name>A0A644VM13_9ZZZZ</name>
<dbReference type="InterPro" id="IPR036942">
    <property type="entry name" value="Beta-barrel_TonB_sf"/>
</dbReference>
<dbReference type="InterPro" id="IPR023997">
    <property type="entry name" value="TonB-dep_OMP_SusC/RagA_CS"/>
</dbReference>
<dbReference type="SUPFAM" id="SSF49464">
    <property type="entry name" value="Carboxypeptidase regulatory domain-like"/>
    <property type="match status" value="1"/>
</dbReference>
<reference evidence="12" key="1">
    <citation type="submission" date="2019-08" db="EMBL/GenBank/DDBJ databases">
        <authorList>
            <person name="Kucharzyk K."/>
            <person name="Murdoch R.W."/>
            <person name="Higgins S."/>
            <person name="Loffler F."/>
        </authorList>
    </citation>
    <scope>NUCLEOTIDE SEQUENCE</scope>
</reference>
<gene>
    <name evidence="12" type="ORF">SDC9_38535</name>
</gene>
<dbReference type="Pfam" id="PF00593">
    <property type="entry name" value="TonB_dep_Rec_b-barrel"/>
    <property type="match status" value="1"/>
</dbReference>
<evidence type="ECO:0000256" key="5">
    <source>
        <dbReference type="ARBA" id="ARBA00023004"/>
    </source>
</evidence>
<feature type="domain" description="TonB-dependent receptor-like beta-barrel" evidence="10">
    <location>
        <begin position="514"/>
        <end position="885"/>
    </location>
</feature>
<dbReference type="NCBIfam" id="TIGR04057">
    <property type="entry name" value="SusC_RagA_signa"/>
    <property type="match status" value="1"/>
</dbReference>
<dbReference type="Gene3D" id="2.40.170.20">
    <property type="entry name" value="TonB-dependent receptor, beta-barrel domain"/>
    <property type="match status" value="1"/>
</dbReference>
<sequence>MKGKKIPLVLNLKWSLFNVSLLLLCLFSGYPVELYASTENNHAVETFQQKKTARITGEIKDDSGELLLGVSVIIKGTSIGTVTNMQGRYVLTNVPAGKQVIEASYIGHEKQSININIDESEEKVVNITLRPTLFQLDEVTVTALGIRKADKALGYAISKVSSEDLNNTVSNNWMSGLAGKVAGLNFDQSSAGPGGSMRVTLRGEGSLSHDKNTALFVIDGIPLNSDITPSNTGGGYSNADAPIDYGGGAGDLNPEDIESVSVLKGPSATALYGSRAANGAIIITTRSGSKSKGLGVTVNSSLTLEQAGFWPDFQNEYGAGNYSKNNRDDVVPKPFSWWTVGGTSRFWSRYNFGEKFDGQLRYMYASKNWETNEYNLLPYEPMDWYKGFFETGVTYNNSVSIDSNTGKGGSFRFSIRDTRNEWIVPNTGYNSQNINFSATQEINKYITMSTKMTYYRKNSDNLPMSGYSTSSPLYTLIWAPAAVDIKDFKEEYFSGRLIQIHQENMGTSNLINYDSDNPYFQVYEQLNNMSRDRVFGNASITINLIPKKLTLIARTGMDWSGEFRTQRKPYYSVSNRTGMYREQNVNSFEMNNDFLLSYKNKFGDFDLNASFGGNNMVNKYRAITQTAPKLFTYNVYQLQNSDGQIISSNIRRDKSINSFFGFISADWKGILFAEVTGRNDWSSTLAKGNNSYFYPSVNTSLLLDQAFNFKENAPWVDIMKVRASWANVGNDTDPYQLDQVYNNSDFTSAYTLSGVIRNKNLKPENIESWEIGIDTRLFRNRLSFDVTYYDAATTNQIINVPTSWETGASSQVINAGKVTNKGIEIATRIQPLKSKNWNWYMNLNWSKNWNKLVELAPGVELWQLNTSNTVGSRVFVYAFPGTELGRIYGAGYLRAPEGAYYVDGNKKVNVAGQVIVDPVTGNPVLGEELLDLGSIFPDWKAGMTQTISYKNFTLNMTFAGQYGGKAYSVTNFALSYMGKLTNTLEGRYEGLIHEGVNLNPDGTYTKNTKITTDIVDYYNTVVWNRNNVEQNTFSTSFLKMKECRLDYKLPAATLKKIGFIQSAFVGVYATNLFMLTDWPQYDPEVAAFGGGSLNRGVETGGYPMTRTYGFNLKVSF</sequence>
<evidence type="ECO:0000256" key="4">
    <source>
        <dbReference type="ARBA" id="ARBA00022692"/>
    </source>
</evidence>
<dbReference type="GO" id="GO:0006826">
    <property type="term" value="P:iron ion transport"/>
    <property type="evidence" value="ECO:0007669"/>
    <property type="project" value="UniProtKB-KW"/>
</dbReference>
<evidence type="ECO:0000259" key="11">
    <source>
        <dbReference type="Pfam" id="PF07715"/>
    </source>
</evidence>
<evidence type="ECO:0000256" key="2">
    <source>
        <dbReference type="ARBA" id="ARBA00022448"/>
    </source>
</evidence>
<keyword evidence="3" id="KW-0410">Iron transport</keyword>
<keyword evidence="6" id="KW-0406">Ion transport</keyword>
<dbReference type="EMBL" id="VSSQ01000358">
    <property type="protein sequence ID" value="MPL92434.1"/>
    <property type="molecule type" value="Genomic_DNA"/>
</dbReference>
<dbReference type="Gene3D" id="2.60.40.1120">
    <property type="entry name" value="Carboxypeptidase-like, regulatory domain"/>
    <property type="match status" value="1"/>
</dbReference>